<dbReference type="Proteomes" id="UP000500961">
    <property type="component" value="Chromosome"/>
</dbReference>
<dbReference type="AlphaFoldDB" id="A0A7D3XF10"/>
<reference evidence="4 5" key="1">
    <citation type="submission" date="2019-07" db="EMBL/GenBank/DDBJ databases">
        <title>Thalassofilum flectens gen. nov., sp. nov., a novel moderate thermophilic anaerobe from a shallow sea hot spring in Kunashir Island (Russia), representing a new family in the order Bacteroidales, and proposal of Thalassofilacea fam. nov.</title>
        <authorList>
            <person name="Kochetkova T.V."/>
            <person name="Podosokorskaya O.A."/>
            <person name="Novikov A."/>
            <person name="Elcheninov A.G."/>
            <person name="Toshchakov S.V."/>
            <person name="Kublanov I.V."/>
        </authorList>
    </citation>
    <scope>NUCLEOTIDE SEQUENCE [LARGE SCALE GENOMIC DNA]</scope>
    <source>
        <strain evidence="4 5">38-H</strain>
    </source>
</reference>
<feature type="active site" description="Nucleophile" evidence="1">
    <location>
        <position position="10"/>
    </location>
</feature>
<evidence type="ECO:0000256" key="1">
    <source>
        <dbReference type="PIRSR" id="PIRSR037031-50"/>
    </source>
</evidence>
<evidence type="ECO:0000313" key="5">
    <source>
        <dbReference type="Proteomes" id="UP000500961"/>
    </source>
</evidence>
<dbReference type="RefSeq" id="WP_173072675.1">
    <property type="nucleotide sequence ID" value="NZ_CP041345.1"/>
</dbReference>
<dbReference type="KEGG" id="ttz:FHG85_02390"/>
<dbReference type="PIRSF" id="PIRSF037031">
    <property type="entry name" value="Redox_disulphide_2"/>
    <property type="match status" value="1"/>
</dbReference>
<keyword evidence="2" id="KW-0676">Redox-active center</keyword>
<evidence type="ECO:0000256" key="2">
    <source>
        <dbReference type="PIRSR" id="PIRSR037031-51"/>
    </source>
</evidence>
<keyword evidence="5" id="KW-1185">Reference proteome</keyword>
<evidence type="ECO:0000313" key="4">
    <source>
        <dbReference type="EMBL" id="QKG79157.1"/>
    </source>
</evidence>
<protein>
    <submittedName>
        <fullName evidence="4">Thioredoxin family protein</fullName>
    </submittedName>
</protein>
<accession>A0A7D3XF10</accession>
<dbReference type="Pfam" id="PF13192">
    <property type="entry name" value="Thioredoxin_3"/>
    <property type="match status" value="1"/>
</dbReference>
<feature type="disulfide bond" description="Redox-active" evidence="2">
    <location>
        <begin position="10"/>
        <end position="13"/>
    </location>
</feature>
<sequence length="79" mass="8470">MEIKVLGTGCPKCKALEQATQNAVAELGVSANISKVEDIVDIMNYGVMRTPALVINEKVVLSGRVPTASELKELLTKNQ</sequence>
<dbReference type="Gene3D" id="3.40.30.10">
    <property type="entry name" value="Glutaredoxin"/>
    <property type="match status" value="1"/>
</dbReference>
<dbReference type="NCBIfam" id="TIGR00412">
    <property type="entry name" value="redox_disulf_2"/>
    <property type="match status" value="1"/>
</dbReference>
<organism evidence="4 5">
    <name type="scientific">Tenuifilum thalassicum</name>
    <dbReference type="NCBI Taxonomy" id="2590900"/>
    <lineage>
        <taxon>Bacteria</taxon>
        <taxon>Pseudomonadati</taxon>
        <taxon>Bacteroidota</taxon>
        <taxon>Bacteroidia</taxon>
        <taxon>Bacteroidales</taxon>
        <taxon>Tenuifilaceae</taxon>
        <taxon>Tenuifilum</taxon>
    </lineage>
</organism>
<feature type="domain" description="Thioredoxin-like fold" evidence="3">
    <location>
        <begin position="1"/>
        <end position="75"/>
    </location>
</feature>
<feature type="active site" description="Nucleophile" evidence="1">
    <location>
        <position position="13"/>
    </location>
</feature>
<dbReference type="InterPro" id="IPR005243">
    <property type="entry name" value="THIRX-like_proc"/>
</dbReference>
<dbReference type="InterPro" id="IPR036249">
    <property type="entry name" value="Thioredoxin-like_sf"/>
</dbReference>
<dbReference type="SUPFAM" id="SSF52833">
    <property type="entry name" value="Thioredoxin-like"/>
    <property type="match status" value="1"/>
</dbReference>
<dbReference type="PANTHER" id="PTHR36450">
    <property type="entry name" value="THIOREDOXIN"/>
    <property type="match status" value="1"/>
</dbReference>
<proteinExistence type="predicted"/>
<dbReference type="EMBL" id="CP041345">
    <property type="protein sequence ID" value="QKG79157.1"/>
    <property type="molecule type" value="Genomic_DNA"/>
</dbReference>
<name>A0A7D3XF10_9BACT</name>
<keyword evidence="2" id="KW-1015">Disulfide bond</keyword>
<evidence type="ECO:0000259" key="3">
    <source>
        <dbReference type="Pfam" id="PF13192"/>
    </source>
</evidence>
<dbReference type="InterPro" id="IPR012336">
    <property type="entry name" value="Thioredoxin-like_fold"/>
</dbReference>
<gene>
    <name evidence="4" type="ORF">FHG85_02390</name>
</gene>
<dbReference type="PANTHER" id="PTHR36450:SF1">
    <property type="entry name" value="THIOREDOXIN"/>
    <property type="match status" value="1"/>
</dbReference>